<feature type="transmembrane region" description="Helical" evidence="2">
    <location>
        <begin position="52"/>
        <end position="72"/>
    </location>
</feature>
<keyword evidence="2" id="KW-0812">Transmembrane</keyword>
<organism evidence="4">
    <name type="scientific">hydrothermal vent metagenome</name>
    <dbReference type="NCBI Taxonomy" id="652676"/>
    <lineage>
        <taxon>unclassified sequences</taxon>
        <taxon>metagenomes</taxon>
        <taxon>ecological metagenomes</taxon>
    </lineage>
</organism>
<keyword evidence="2" id="KW-1133">Transmembrane helix</keyword>
<feature type="transmembrane region" description="Helical" evidence="2">
    <location>
        <begin position="117"/>
        <end position="141"/>
    </location>
</feature>
<reference evidence="4" key="1">
    <citation type="submission" date="2018-06" db="EMBL/GenBank/DDBJ databases">
        <authorList>
            <person name="Zhirakovskaya E."/>
        </authorList>
    </citation>
    <scope>NUCLEOTIDE SEQUENCE</scope>
</reference>
<dbReference type="EMBL" id="UOES01000193">
    <property type="protein sequence ID" value="VAW27184.1"/>
    <property type="molecule type" value="Genomic_DNA"/>
</dbReference>
<dbReference type="InterPro" id="IPR051203">
    <property type="entry name" value="Polysaccharide_Synthase-Rel"/>
</dbReference>
<feature type="domain" description="Polysaccharide biosynthesis protein CapD-like" evidence="3">
    <location>
        <begin position="288"/>
        <end position="484"/>
    </location>
</feature>
<dbReference type="PANTHER" id="PTHR43318:SF1">
    <property type="entry name" value="POLYSACCHARIDE BIOSYNTHESIS PROTEIN EPSC-RELATED"/>
    <property type="match status" value="1"/>
</dbReference>
<dbReference type="InterPro" id="IPR003869">
    <property type="entry name" value="Polysac_CapD-like"/>
</dbReference>
<keyword evidence="4" id="KW-0456">Lyase</keyword>
<accession>A0A3B0V546</accession>
<evidence type="ECO:0000256" key="1">
    <source>
        <dbReference type="ARBA" id="ARBA00007430"/>
    </source>
</evidence>
<comment type="similarity">
    <text evidence="1">Belongs to the polysaccharide synthase family.</text>
</comment>
<evidence type="ECO:0000259" key="3">
    <source>
        <dbReference type="Pfam" id="PF02719"/>
    </source>
</evidence>
<dbReference type="EC" id="4.2.1.135" evidence="4"/>
<evidence type="ECO:0000313" key="4">
    <source>
        <dbReference type="EMBL" id="VAW27184.1"/>
    </source>
</evidence>
<gene>
    <name evidence="4" type="ORF">MNBD_BACTEROID06-1103</name>
</gene>
<feature type="non-terminal residue" evidence="4">
    <location>
        <position position="484"/>
    </location>
</feature>
<dbReference type="InterPro" id="IPR029063">
    <property type="entry name" value="SAM-dependent_MTases_sf"/>
</dbReference>
<proteinExistence type="inferred from homology"/>
<dbReference type="AlphaFoldDB" id="A0A3B0V546"/>
<dbReference type="Pfam" id="PF02719">
    <property type="entry name" value="Polysacc_synt_2"/>
    <property type="match status" value="1"/>
</dbReference>
<dbReference type="SUPFAM" id="SSF53335">
    <property type="entry name" value="S-adenosyl-L-methionine-dependent methyltransferases"/>
    <property type="match status" value="1"/>
</dbReference>
<evidence type="ECO:0000256" key="2">
    <source>
        <dbReference type="SAM" id="Phobius"/>
    </source>
</evidence>
<protein>
    <submittedName>
        <fullName evidence="4">UDP-N-acetylglucosamine 4,6-dehydratase</fullName>
        <ecNumber evidence="4">4.2.1.135</ecNumber>
    </submittedName>
</protein>
<sequence length="484" mass="54205">MFKKLREIRILPRWIIILIDAFFVLIATSFSYVLRFNFDLIAVDRSHYEIGIPIFVILSILSSLLTHSYSGIIRYTGFQDGLRVAYTLGITSVVSGIINLGYYYQNGVPALPNSINLISFFIGVVMLLSYRLIVKFVFEFLKRNKQVSRKILIFGAGESGQMVNQLFSNDPAYKVIGYLEDDPNKIGKVVNGVKIFSGTKYEKILEENQLDELVISVQNLDFARKTEIVDIAFRNGMKVLHVPPVNKWVKGELSTRQIKEINIEDLLGRDTINLNNYYIAREVEGKSVLITGAAGSIGSEIVRQLAGYKPKRLILFDQSETGMFHLKHELKSLHVDALQIEYIIGDVTNAERLYHVFESFAPQIVFHAAAYKHVPMMEVNSTEAVLCNVQGTRILAEASVKNNVEKFVYISTDKAVNPTNVMGASKRVGEMFIQSINNIAEQGAFSNTKFITTRFGNVLGSNGSVIPLFKSQIALGGPVTVTHP</sequence>
<feature type="transmembrane region" description="Helical" evidence="2">
    <location>
        <begin position="84"/>
        <end position="105"/>
    </location>
</feature>
<keyword evidence="2" id="KW-0472">Membrane</keyword>
<dbReference type="PANTHER" id="PTHR43318">
    <property type="entry name" value="UDP-N-ACETYLGLUCOSAMINE 4,6-DEHYDRATASE"/>
    <property type="match status" value="1"/>
</dbReference>
<dbReference type="Gene3D" id="3.40.50.720">
    <property type="entry name" value="NAD(P)-binding Rossmann-like Domain"/>
    <property type="match status" value="2"/>
</dbReference>
<dbReference type="GO" id="GO:0016829">
    <property type="term" value="F:lyase activity"/>
    <property type="evidence" value="ECO:0007669"/>
    <property type="project" value="UniProtKB-KW"/>
</dbReference>
<name>A0A3B0V546_9ZZZZ</name>
<feature type="transmembrane region" description="Helical" evidence="2">
    <location>
        <begin position="12"/>
        <end position="32"/>
    </location>
</feature>
<dbReference type="SUPFAM" id="SSF51735">
    <property type="entry name" value="NAD(P)-binding Rossmann-fold domains"/>
    <property type="match status" value="1"/>
</dbReference>
<dbReference type="InterPro" id="IPR036291">
    <property type="entry name" value="NAD(P)-bd_dom_sf"/>
</dbReference>